<dbReference type="InterPro" id="IPR001837">
    <property type="entry name" value="Adenylate_cyclase-assoc_CAP"/>
</dbReference>
<dbReference type="InterPro" id="IPR053950">
    <property type="entry name" value="CAP_N"/>
</dbReference>
<evidence type="ECO:0000259" key="1">
    <source>
        <dbReference type="Pfam" id="PF21938"/>
    </source>
</evidence>
<dbReference type="SUPFAM" id="SSF101278">
    <property type="entry name" value="N-terminal domain of adenylylcyclase associated protein, CAP"/>
    <property type="match status" value="2"/>
</dbReference>
<organism evidence="2 3">
    <name type="scientific">Rhodosorus marinus</name>
    <dbReference type="NCBI Taxonomy" id="101924"/>
    <lineage>
        <taxon>Eukaryota</taxon>
        <taxon>Rhodophyta</taxon>
        <taxon>Stylonematophyceae</taxon>
        <taxon>Stylonematales</taxon>
        <taxon>Stylonemataceae</taxon>
        <taxon>Rhodosorus</taxon>
    </lineage>
</organism>
<keyword evidence="3" id="KW-1185">Reference proteome</keyword>
<comment type="caution">
    <text evidence="2">The sequence shown here is derived from an EMBL/GenBank/DDBJ whole genome shotgun (WGS) entry which is preliminary data.</text>
</comment>
<evidence type="ECO:0000313" key="2">
    <source>
        <dbReference type="EMBL" id="KAJ8903066.1"/>
    </source>
</evidence>
<protein>
    <recommendedName>
        <fullName evidence="1">CAP N-terminal domain-containing protein</fullName>
    </recommendedName>
</protein>
<dbReference type="EMBL" id="JAMWBK010000008">
    <property type="protein sequence ID" value="KAJ8903066.1"/>
    <property type="molecule type" value="Genomic_DNA"/>
</dbReference>
<dbReference type="Pfam" id="PF21938">
    <property type="entry name" value="CAP_N"/>
    <property type="match status" value="2"/>
</dbReference>
<dbReference type="GO" id="GO:0019933">
    <property type="term" value="P:cAMP-mediated signaling"/>
    <property type="evidence" value="ECO:0007669"/>
    <property type="project" value="TreeGrafter"/>
</dbReference>
<dbReference type="GO" id="GO:0005737">
    <property type="term" value="C:cytoplasm"/>
    <property type="evidence" value="ECO:0007669"/>
    <property type="project" value="TreeGrafter"/>
</dbReference>
<dbReference type="PANTHER" id="PTHR10652">
    <property type="entry name" value="ADENYLYL CYCLASE-ASSOCIATED PROTEIN"/>
    <property type="match status" value="1"/>
</dbReference>
<dbReference type="AlphaFoldDB" id="A0AAV8UKM9"/>
<accession>A0AAV8UKM9</accession>
<dbReference type="GO" id="GO:0003779">
    <property type="term" value="F:actin binding"/>
    <property type="evidence" value="ECO:0007669"/>
    <property type="project" value="InterPro"/>
</dbReference>
<dbReference type="PANTHER" id="PTHR10652:SF0">
    <property type="entry name" value="ADENYLYL CYCLASE-ASSOCIATED PROTEIN"/>
    <property type="match status" value="1"/>
</dbReference>
<reference evidence="2 3" key="1">
    <citation type="journal article" date="2023" name="Nat. Commun.">
        <title>Origin of minicircular mitochondrial genomes in red algae.</title>
        <authorList>
            <person name="Lee Y."/>
            <person name="Cho C.H."/>
            <person name="Lee Y.M."/>
            <person name="Park S.I."/>
            <person name="Yang J.H."/>
            <person name="West J.A."/>
            <person name="Bhattacharya D."/>
            <person name="Yoon H.S."/>
        </authorList>
    </citation>
    <scope>NUCLEOTIDE SEQUENCE [LARGE SCALE GENOMIC DNA]</scope>
    <source>
        <strain evidence="2 3">CCMP1338</strain>
        <tissue evidence="2">Whole cell</tissue>
    </source>
</reference>
<sequence length="507" mass="57553">MFGSSTYAIDDVVESVDKNLWGLTCFAEFRCEDKELAPIPRKRYPNIKSTFNAMDASIGKLEELSKKIPKDRRMRTGFLAVETDTDPGEVFNSFVRSDLAKMSTLAEKIGGDVRDQMLAFEEAVEAETGIISYAASVSMPPRDDLIAKCEPLTDCADDAVEYNRDCDPNDPKKHHFQALADLSTMLGWVVAPNTVKHVKEYNQVIDLECDNILSNFIQLNCDPVHSDYATAIKGFTKQLHDYVVEYHPAGLRWNYLRGAAPEGYRVKKKVKARNDAHPFLDFLEIVDGPVAEYVHHSELLGGHVAKQSKLVFSAFSKEYELITRAAALDKGAANVSRMYVMPVMYEIAEVGTISEELDREDPFYLHVKAAADVTQVLSWVVSTETTASMFTMELANASELLLDKILKDYESHSSFGFHRLWVESLRSVLNELKIYVTVHHYHELSFNTQHSVDEVNILWREREVATKIRNMKTKNRGCVRHWTRGMRYLWGSGVVTTPQRKAVIIKY</sequence>
<gene>
    <name evidence="2" type="ORF">NDN08_006381</name>
</gene>
<dbReference type="Proteomes" id="UP001157974">
    <property type="component" value="Unassembled WGS sequence"/>
</dbReference>
<name>A0AAV8UKM9_9RHOD</name>
<feature type="domain" description="CAP N-terminal" evidence="1">
    <location>
        <begin position="91"/>
        <end position="251"/>
    </location>
</feature>
<dbReference type="GO" id="GO:0008179">
    <property type="term" value="F:adenylate cyclase binding"/>
    <property type="evidence" value="ECO:0007669"/>
    <property type="project" value="TreeGrafter"/>
</dbReference>
<dbReference type="GO" id="GO:0007015">
    <property type="term" value="P:actin filament organization"/>
    <property type="evidence" value="ECO:0007669"/>
    <property type="project" value="TreeGrafter"/>
</dbReference>
<feature type="domain" description="CAP N-terminal" evidence="1">
    <location>
        <begin position="282"/>
        <end position="442"/>
    </location>
</feature>
<dbReference type="Gene3D" id="1.25.40.330">
    <property type="entry name" value="Adenylate cyclase-associated CAP, N-terminal domain"/>
    <property type="match status" value="2"/>
</dbReference>
<evidence type="ECO:0000313" key="3">
    <source>
        <dbReference type="Proteomes" id="UP001157974"/>
    </source>
</evidence>
<proteinExistence type="predicted"/>
<dbReference type="InterPro" id="IPR036222">
    <property type="entry name" value="CAP_N_sf"/>
</dbReference>